<dbReference type="RefSeq" id="WP_188603466.1">
    <property type="nucleotide sequence ID" value="NZ_AP026830.1"/>
</dbReference>
<dbReference type="InterPro" id="IPR023213">
    <property type="entry name" value="CAT-like_dom_sf"/>
</dbReference>
<dbReference type="Pfam" id="PF00198">
    <property type="entry name" value="2-oxoacid_dh"/>
    <property type="match status" value="1"/>
</dbReference>
<evidence type="ECO:0000256" key="4">
    <source>
        <dbReference type="ARBA" id="ARBA00022823"/>
    </source>
</evidence>
<dbReference type="Pfam" id="PF00364">
    <property type="entry name" value="Biotin_lipoyl"/>
    <property type="match status" value="1"/>
</dbReference>
<keyword evidence="3" id="KW-0808">Transferase</keyword>
<dbReference type="Gene3D" id="3.30.300.20">
    <property type="match status" value="1"/>
</dbReference>
<reference evidence="10" key="3">
    <citation type="submission" date="2022-09" db="EMBL/GenBank/DDBJ databases">
        <title>Complete genome sequence of Vulcanisaeta souniana.</title>
        <authorList>
            <person name="Kato S."/>
            <person name="Itoh T."/>
            <person name="Ohkuma M."/>
        </authorList>
    </citation>
    <scope>NUCLEOTIDE SEQUENCE [LARGE SCALE GENOMIC DNA]</scope>
    <source>
        <strain evidence="10">JCM 11219</strain>
    </source>
</reference>
<dbReference type="PROSITE" id="PS00189">
    <property type="entry name" value="LIPOYL"/>
    <property type="match status" value="1"/>
</dbReference>
<reference evidence="8" key="2">
    <citation type="submission" date="2020-09" db="EMBL/GenBank/DDBJ databases">
        <authorList>
            <person name="Sun Q."/>
            <person name="Ohkuma M."/>
        </authorList>
    </citation>
    <scope>NUCLEOTIDE SEQUENCE</scope>
    <source>
        <strain evidence="8">JCM 11219</strain>
    </source>
</reference>
<dbReference type="SUPFAM" id="SSF51230">
    <property type="entry name" value="Single hybrid motif"/>
    <property type="match status" value="1"/>
</dbReference>
<dbReference type="GeneID" id="76205632"/>
<dbReference type="Pfam" id="PF02566">
    <property type="entry name" value="OsmC"/>
    <property type="match status" value="1"/>
</dbReference>
<dbReference type="OrthoDB" id="56234at2157"/>
<dbReference type="Gene3D" id="3.30.559.10">
    <property type="entry name" value="Chloramphenicol acetyltransferase-like domain"/>
    <property type="match status" value="1"/>
</dbReference>
<gene>
    <name evidence="8" type="ORF">GCM10007112_15970</name>
    <name evidence="7" type="ORF">Vsou_00810</name>
</gene>
<organism evidence="8 9">
    <name type="scientific">Vulcanisaeta souniana JCM 11219</name>
    <dbReference type="NCBI Taxonomy" id="1293586"/>
    <lineage>
        <taxon>Archaea</taxon>
        <taxon>Thermoproteota</taxon>
        <taxon>Thermoprotei</taxon>
        <taxon>Thermoproteales</taxon>
        <taxon>Thermoproteaceae</taxon>
        <taxon>Vulcanisaeta</taxon>
    </lineage>
</organism>
<dbReference type="PANTHER" id="PTHR43178:SF5">
    <property type="entry name" value="LIPOAMIDE ACYLTRANSFERASE COMPONENT OF BRANCHED-CHAIN ALPHA-KETO ACID DEHYDROGENASE COMPLEX, MITOCHONDRIAL"/>
    <property type="match status" value="1"/>
</dbReference>
<dbReference type="EMBL" id="AP026830">
    <property type="protein sequence ID" value="BDR90988.1"/>
    <property type="molecule type" value="Genomic_DNA"/>
</dbReference>
<dbReference type="SUPFAM" id="SSF82784">
    <property type="entry name" value="OsmC-like"/>
    <property type="match status" value="1"/>
</dbReference>
<dbReference type="InterPro" id="IPR011053">
    <property type="entry name" value="Single_hybrid_motif"/>
</dbReference>
<evidence type="ECO:0000313" key="8">
    <source>
        <dbReference type="EMBL" id="GGI79831.1"/>
    </source>
</evidence>
<dbReference type="GO" id="GO:0005737">
    <property type="term" value="C:cytoplasm"/>
    <property type="evidence" value="ECO:0007669"/>
    <property type="project" value="TreeGrafter"/>
</dbReference>
<dbReference type="InterPro" id="IPR001078">
    <property type="entry name" value="2-oxoacid_DH_actylTfrase"/>
</dbReference>
<dbReference type="Proteomes" id="UP001060771">
    <property type="component" value="Chromosome"/>
</dbReference>
<accession>A0A830EKB2</accession>
<dbReference type="GO" id="GO:0016407">
    <property type="term" value="F:acetyltransferase activity"/>
    <property type="evidence" value="ECO:0007669"/>
    <property type="project" value="TreeGrafter"/>
</dbReference>
<evidence type="ECO:0000259" key="6">
    <source>
        <dbReference type="PROSITE" id="PS50968"/>
    </source>
</evidence>
<dbReference type="InterPro" id="IPR003016">
    <property type="entry name" value="2-oxoA_DH_lipoyl-BS"/>
</dbReference>
<evidence type="ECO:0000256" key="5">
    <source>
        <dbReference type="ARBA" id="ARBA00023315"/>
    </source>
</evidence>
<comment type="similarity">
    <text evidence="2">Belongs to the 2-oxoacid dehydrogenase family.</text>
</comment>
<dbReference type="CDD" id="cd06849">
    <property type="entry name" value="lipoyl_domain"/>
    <property type="match status" value="1"/>
</dbReference>
<dbReference type="GO" id="GO:0031405">
    <property type="term" value="F:lipoic acid binding"/>
    <property type="evidence" value="ECO:0007669"/>
    <property type="project" value="TreeGrafter"/>
</dbReference>
<dbReference type="Proteomes" id="UP000657075">
    <property type="component" value="Unassembled WGS sequence"/>
</dbReference>
<dbReference type="InterPro" id="IPR003718">
    <property type="entry name" value="OsmC/Ohr_fam"/>
</dbReference>
<keyword evidence="4" id="KW-0450">Lipoyl</keyword>
<dbReference type="PROSITE" id="PS50968">
    <property type="entry name" value="BIOTINYL_LIPOYL"/>
    <property type="match status" value="1"/>
</dbReference>
<dbReference type="SUPFAM" id="SSF52777">
    <property type="entry name" value="CoA-dependent acyltransferases"/>
    <property type="match status" value="1"/>
</dbReference>
<comment type="cofactor">
    <cofactor evidence="1">
        <name>(R)-lipoate</name>
        <dbReference type="ChEBI" id="CHEBI:83088"/>
    </cofactor>
</comment>
<keyword evidence="10" id="KW-1185">Reference proteome</keyword>
<keyword evidence="5" id="KW-0012">Acyltransferase</keyword>
<name>A0A830EKB2_9CREN</name>
<dbReference type="EMBL" id="BMNM01000006">
    <property type="protein sequence ID" value="GGI79831.1"/>
    <property type="molecule type" value="Genomic_DNA"/>
</dbReference>
<dbReference type="AlphaFoldDB" id="A0A830EKB2"/>
<evidence type="ECO:0000256" key="3">
    <source>
        <dbReference type="ARBA" id="ARBA00022679"/>
    </source>
</evidence>
<dbReference type="InterPro" id="IPR000089">
    <property type="entry name" value="Biotin_lipoyl"/>
</dbReference>
<reference evidence="7" key="4">
    <citation type="journal article" date="2023" name="Microbiol. Resour. Announc.">
        <title>Complete Genome Sequence of Vulcanisaeta souniana Strain IC-059, a Hyperthermophilic Archaeon Isolated from Hot Spring Water in Japan.</title>
        <authorList>
            <person name="Kato S."/>
            <person name="Itoh T."/>
            <person name="Wu L."/>
            <person name="Ma J."/>
            <person name="Ohkuma M."/>
        </authorList>
    </citation>
    <scope>NUCLEOTIDE SEQUENCE</scope>
    <source>
        <strain evidence="7">JCM 11219</strain>
    </source>
</reference>
<evidence type="ECO:0000256" key="1">
    <source>
        <dbReference type="ARBA" id="ARBA00001938"/>
    </source>
</evidence>
<protein>
    <recommendedName>
        <fullName evidence="6">Lipoyl-binding domain-containing protein</fullName>
    </recommendedName>
</protein>
<sequence length="465" mass="51231">MLITVPNLWNYDRYGPGVITEWYKKEGDLVKKKEPLCQIMVIKATYIVESPIDGKLTRIIAQKGTKVKPGDPLVEIEEVAAPPAPTPVPAPQPAPQVITAPEVKEYSVIKIEGLRRVIADRMTESLRTAAQYTLHMDADATELVELRESRFKDYSYTELLSYIVIKALKDYPSLNAHVVNDEMRIFNHVHLGIGIQTDNGLLVGVVKNADTMDLDALAKGIKRVIDDVRQGRAIPEELTGSTFTISNLGMTEVIYFTPIINPPEVAILGVGKIRDINGKKLMPLSLTLDHRVIDGYVGAQFLGRLKELIEKPHEVLPGLPPPPEVSFNLTAISLSNTKIEATIRNFRVMVDEPEDAGGTNAAPNPIEYLLLALAGCMNVTIRKIARERGIKIDSMQLSITGSLNPAKFEGTAKTGRAGLTRINIELSISTTAPRDVINDIIKEAEERCPVHDTLTQGTQIKITIK</sequence>
<feature type="domain" description="Lipoyl-binding" evidence="6">
    <location>
        <begin position="1"/>
        <end position="77"/>
    </location>
</feature>
<reference evidence="8" key="1">
    <citation type="journal article" date="2014" name="Int. J. Syst. Evol. Microbiol.">
        <title>Complete genome sequence of Corynebacterium casei LMG S-19264T (=DSM 44701T), isolated from a smear-ripened cheese.</title>
        <authorList>
            <consortium name="US DOE Joint Genome Institute (JGI-PGF)"/>
            <person name="Walter F."/>
            <person name="Albersmeier A."/>
            <person name="Kalinowski J."/>
            <person name="Ruckert C."/>
        </authorList>
    </citation>
    <scope>NUCLEOTIDE SEQUENCE</scope>
    <source>
        <strain evidence="8">JCM 11219</strain>
    </source>
</reference>
<evidence type="ECO:0000313" key="9">
    <source>
        <dbReference type="Proteomes" id="UP000657075"/>
    </source>
</evidence>
<dbReference type="InterPro" id="IPR050743">
    <property type="entry name" value="2-oxoacid_DH_E2_comp"/>
</dbReference>
<evidence type="ECO:0000313" key="7">
    <source>
        <dbReference type="EMBL" id="BDR90988.1"/>
    </source>
</evidence>
<dbReference type="InterPro" id="IPR015946">
    <property type="entry name" value="KH_dom-like_a/b"/>
</dbReference>
<dbReference type="PANTHER" id="PTHR43178">
    <property type="entry name" value="DIHYDROLIPOAMIDE ACETYLTRANSFERASE COMPONENT OF PYRUVATE DEHYDROGENASE COMPLEX"/>
    <property type="match status" value="1"/>
</dbReference>
<proteinExistence type="inferred from homology"/>
<dbReference type="InterPro" id="IPR036102">
    <property type="entry name" value="OsmC/Ohrsf"/>
</dbReference>
<evidence type="ECO:0000256" key="2">
    <source>
        <dbReference type="ARBA" id="ARBA00007317"/>
    </source>
</evidence>
<dbReference type="Gene3D" id="2.40.50.100">
    <property type="match status" value="1"/>
</dbReference>
<evidence type="ECO:0000313" key="10">
    <source>
        <dbReference type="Proteomes" id="UP001060771"/>
    </source>
</evidence>